<name>A0AAU9DBB8_9BACT</name>
<dbReference type="Proteomes" id="UP001348817">
    <property type="component" value="Chromosome"/>
</dbReference>
<evidence type="ECO:0000313" key="1">
    <source>
        <dbReference type="EMBL" id="BDD09645.1"/>
    </source>
</evidence>
<gene>
    <name evidence="1" type="ORF">FUAX_20770</name>
</gene>
<organism evidence="1 2">
    <name type="scientific">Fulvitalea axinellae</name>
    <dbReference type="NCBI Taxonomy" id="1182444"/>
    <lineage>
        <taxon>Bacteria</taxon>
        <taxon>Pseudomonadati</taxon>
        <taxon>Bacteroidota</taxon>
        <taxon>Cytophagia</taxon>
        <taxon>Cytophagales</taxon>
        <taxon>Persicobacteraceae</taxon>
        <taxon>Fulvitalea</taxon>
    </lineage>
</organism>
<dbReference type="AlphaFoldDB" id="A0AAU9DBB8"/>
<evidence type="ECO:0000313" key="2">
    <source>
        <dbReference type="Proteomes" id="UP001348817"/>
    </source>
</evidence>
<proteinExistence type="predicted"/>
<dbReference type="KEGG" id="fax:FUAX_20770"/>
<accession>A0AAU9DBB8</accession>
<dbReference type="RefSeq" id="WP_338391243.1">
    <property type="nucleotide sequence ID" value="NZ_AP025314.1"/>
</dbReference>
<reference evidence="1 2" key="1">
    <citation type="submission" date="2021-12" db="EMBL/GenBank/DDBJ databases">
        <title>Genome sequencing of bacteria with rrn-lacking chromosome and rrn-plasmid.</title>
        <authorList>
            <person name="Anda M."/>
            <person name="Iwasaki W."/>
        </authorList>
    </citation>
    <scope>NUCLEOTIDE SEQUENCE [LARGE SCALE GENOMIC DNA]</scope>
    <source>
        <strain evidence="1 2">DSM 100852</strain>
    </source>
</reference>
<dbReference type="EMBL" id="AP025314">
    <property type="protein sequence ID" value="BDD09645.1"/>
    <property type="molecule type" value="Genomic_DNA"/>
</dbReference>
<protein>
    <recommendedName>
        <fullName evidence="3">HTH domain-containing protein</fullName>
    </recommendedName>
</protein>
<evidence type="ECO:0008006" key="3">
    <source>
        <dbReference type="Google" id="ProtNLM"/>
    </source>
</evidence>
<keyword evidence="2" id="KW-1185">Reference proteome</keyword>
<sequence>MNIVKYIERLEYMDSLIRRAATGTPESFAQKVGLSRSALMEYLKALKALGAPIEYDNYIKTYRYVKAGKMKLEFEFSEKDATVNEKKINEKMAVQ</sequence>